<feature type="modified residue" description="4-aspartylphosphate" evidence="9">
    <location>
        <position position="751"/>
    </location>
</feature>
<evidence type="ECO:0000256" key="10">
    <source>
        <dbReference type="SAM" id="Phobius"/>
    </source>
</evidence>
<dbReference type="InterPro" id="IPR036890">
    <property type="entry name" value="HATPase_C_sf"/>
</dbReference>
<dbReference type="SUPFAM" id="SSF47384">
    <property type="entry name" value="Homodimeric domain of signal transducing histidine kinase"/>
    <property type="match status" value="1"/>
</dbReference>
<keyword evidence="10" id="KW-0472">Membrane</keyword>
<evidence type="ECO:0000256" key="3">
    <source>
        <dbReference type="ARBA" id="ARBA00022553"/>
    </source>
</evidence>
<dbReference type="Pfam" id="PF02518">
    <property type="entry name" value="HATPase_c"/>
    <property type="match status" value="2"/>
</dbReference>
<dbReference type="InterPro" id="IPR003661">
    <property type="entry name" value="HisK_dim/P_dom"/>
</dbReference>
<name>A0ABS7D7H1_9BACL</name>
<feature type="transmembrane region" description="Helical" evidence="10">
    <location>
        <begin position="367"/>
        <end position="388"/>
    </location>
</feature>
<dbReference type="SMART" id="SM00387">
    <property type="entry name" value="HATPase_c"/>
    <property type="match status" value="2"/>
</dbReference>
<evidence type="ECO:0000259" key="12">
    <source>
        <dbReference type="PROSITE" id="PS50110"/>
    </source>
</evidence>
<feature type="domain" description="Histidine kinase" evidence="11">
    <location>
        <begin position="442"/>
        <end position="660"/>
    </location>
</feature>
<dbReference type="PROSITE" id="PS50110">
    <property type="entry name" value="RESPONSE_REGULATORY"/>
    <property type="match status" value="1"/>
</dbReference>
<dbReference type="SUPFAM" id="SSF55874">
    <property type="entry name" value="ATPase domain of HSP90 chaperone/DNA topoisomerase II/histidine kinase"/>
    <property type="match status" value="2"/>
</dbReference>
<dbReference type="PROSITE" id="PS50109">
    <property type="entry name" value="HIS_KIN"/>
    <property type="match status" value="1"/>
</dbReference>
<dbReference type="Pfam" id="PF00072">
    <property type="entry name" value="Response_reg"/>
    <property type="match status" value="1"/>
</dbReference>
<dbReference type="Pfam" id="PF06580">
    <property type="entry name" value="His_kinase"/>
    <property type="match status" value="1"/>
</dbReference>
<dbReference type="CDD" id="cd16922">
    <property type="entry name" value="HATPase_EvgS-ArcB-TorS-like"/>
    <property type="match status" value="1"/>
</dbReference>
<dbReference type="InterPro" id="IPR004358">
    <property type="entry name" value="Sig_transdc_His_kin-like_C"/>
</dbReference>
<feature type="transmembrane region" description="Helical" evidence="10">
    <location>
        <begin position="312"/>
        <end position="330"/>
    </location>
</feature>
<evidence type="ECO:0000256" key="7">
    <source>
        <dbReference type="ARBA" id="ARBA00022840"/>
    </source>
</evidence>
<dbReference type="Gene3D" id="3.30.565.10">
    <property type="entry name" value="Histidine kinase-like ATPase, C-terminal domain"/>
    <property type="match status" value="2"/>
</dbReference>
<evidence type="ECO:0000256" key="2">
    <source>
        <dbReference type="ARBA" id="ARBA00012438"/>
    </source>
</evidence>
<comment type="catalytic activity">
    <reaction evidence="1">
        <text>ATP + protein L-histidine = ADP + protein N-phospho-L-histidine.</text>
        <dbReference type="EC" id="2.7.13.3"/>
    </reaction>
</comment>
<evidence type="ECO:0000313" key="13">
    <source>
        <dbReference type="EMBL" id="MBW7475476.1"/>
    </source>
</evidence>
<keyword evidence="14" id="KW-1185">Reference proteome</keyword>
<evidence type="ECO:0000256" key="9">
    <source>
        <dbReference type="PROSITE-ProRule" id="PRU00169"/>
    </source>
</evidence>
<dbReference type="InterPro" id="IPR005467">
    <property type="entry name" value="His_kinase_dom"/>
</dbReference>
<feature type="transmembrane region" description="Helical" evidence="10">
    <location>
        <begin position="336"/>
        <end position="355"/>
    </location>
</feature>
<dbReference type="PANTHER" id="PTHR43047:SF71">
    <property type="entry name" value="HISTIDINE KINASE CONTAINING CHEY-HOMOLOGOUS RECEIVER DOMAIN-RELATED"/>
    <property type="match status" value="1"/>
</dbReference>
<dbReference type="SMART" id="SM00388">
    <property type="entry name" value="HisKA"/>
    <property type="match status" value="1"/>
</dbReference>
<organism evidence="13 14">
    <name type="scientific">Paenibacillus oenotherae</name>
    <dbReference type="NCBI Taxonomy" id="1435645"/>
    <lineage>
        <taxon>Bacteria</taxon>
        <taxon>Bacillati</taxon>
        <taxon>Bacillota</taxon>
        <taxon>Bacilli</taxon>
        <taxon>Bacillales</taxon>
        <taxon>Paenibacillaceae</taxon>
        <taxon>Paenibacillus</taxon>
    </lineage>
</organism>
<dbReference type="PANTHER" id="PTHR43047">
    <property type="entry name" value="TWO-COMPONENT HISTIDINE PROTEIN KINASE"/>
    <property type="match status" value="1"/>
</dbReference>
<dbReference type="InterPro" id="IPR001789">
    <property type="entry name" value="Sig_transdc_resp-reg_receiver"/>
</dbReference>
<keyword evidence="6" id="KW-0418">Kinase</keyword>
<keyword evidence="4" id="KW-0808">Transferase</keyword>
<gene>
    <name evidence="13" type="ORF">K0T92_12015</name>
</gene>
<evidence type="ECO:0000256" key="8">
    <source>
        <dbReference type="ARBA" id="ARBA00023012"/>
    </source>
</evidence>
<keyword evidence="7" id="KW-0067">ATP-binding</keyword>
<dbReference type="Gene3D" id="3.40.50.2300">
    <property type="match status" value="1"/>
</dbReference>
<dbReference type="SUPFAM" id="SSF52172">
    <property type="entry name" value="CheY-like"/>
    <property type="match status" value="1"/>
</dbReference>
<dbReference type="Proteomes" id="UP000812277">
    <property type="component" value="Unassembled WGS sequence"/>
</dbReference>
<evidence type="ECO:0000256" key="1">
    <source>
        <dbReference type="ARBA" id="ARBA00000085"/>
    </source>
</evidence>
<dbReference type="Pfam" id="PF00512">
    <property type="entry name" value="HisKA"/>
    <property type="match status" value="1"/>
</dbReference>
<feature type="transmembrane region" description="Helical" evidence="10">
    <location>
        <begin position="268"/>
        <end position="291"/>
    </location>
</feature>
<keyword evidence="10" id="KW-0812">Transmembrane</keyword>
<dbReference type="InterPro" id="IPR010559">
    <property type="entry name" value="Sig_transdc_His_kin_internal"/>
</dbReference>
<comment type="caution">
    <text evidence="13">The sequence shown here is derived from an EMBL/GenBank/DDBJ whole genome shotgun (WGS) entry which is preliminary data.</text>
</comment>
<dbReference type="InterPro" id="IPR011006">
    <property type="entry name" value="CheY-like_superfamily"/>
</dbReference>
<dbReference type="PRINTS" id="PR00344">
    <property type="entry name" value="BCTRLSENSOR"/>
</dbReference>
<evidence type="ECO:0000256" key="5">
    <source>
        <dbReference type="ARBA" id="ARBA00022741"/>
    </source>
</evidence>
<accession>A0ABS7D7H1</accession>
<dbReference type="SMART" id="SM00448">
    <property type="entry name" value="REC"/>
    <property type="match status" value="1"/>
</dbReference>
<evidence type="ECO:0000256" key="6">
    <source>
        <dbReference type="ARBA" id="ARBA00022777"/>
    </source>
</evidence>
<dbReference type="EMBL" id="JAHZIJ010000007">
    <property type="protein sequence ID" value="MBW7475476.1"/>
    <property type="molecule type" value="Genomic_DNA"/>
</dbReference>
<keyword evidence="10" id="KW-1133">Transmembrane helix</keyword>
<proteinExistence type="predicted"/>
<dbReference type="CDD" id="cd17546">
    <property type="entry name" value="REC_hyHK_CKI1_RcsC-like"/>
    <property type="match status" value="1"/>
</dbReference>
<keyword evidence="5" id="KW-0547">Nucleotide-binding</keyword>
<reference evidence="13 14" key="1">
    <citation type="submission" date="2021-07" db="EMBL/GenBank/DDBJ databases">
        <title>Paenibacillus radiodurans sp. nov., isolated from the southeastern edge of Tengger Desert.</title>
        <authorList>
            <person name="Zhang G."/>
        </authorList>
    </citation>
    <scope>NUCLEOTIDE SEQUENCE [LARGE SCALE GENOMIC DNA]</scope>
    <source>
        <strain evidence="13 14">DT7-4</strain>
    </source>
</reference>
<dbReference type="InterPro" id="IPR003594">
    <property type="entry name" value="HATPase_dom"/>
</dbReference>
<keyword evidence="3 9" id="KW-0597">Phosphoprotein</keyword>
<feature type="transmembrane region" description="Helical" evidence="10">
    <location>
        <begin position="244"/>
        <end position="262"/>
    </location>
</feature>
<evidence type="ECO:0000313" key="14">
    <source>
        <dbReference type="Proteomes" id="UP000812277"/>
    </source>
</evidence>
<dbReference type="InterPro" id="IPR036097">
    <property type="entry name" value="HisK_dim/P_sf"/>
</dbReference>
<protein>
    <recommendedName>
        <fullName evidence="2">histidine kinase</fullName>
        <ecNumber evidence="2">2.7.13.3</ecNumber>
    </recommendedName>
</protein>
<dbReference type="EC" id="2.7.13.3" evidence="2"/>
<dbReference type="InterPro" id="IPR011623">
    <property type="entry name" value="7TMR_DISM_rcpt_extracell_dom1"/>
</dbReference>
<evidence type="ECO:0000259" key="11">
    <source>
        <dbReference type="PROSITE" id="PS50109"/>
    </source>
</evidence>
<sequence>MNKQRLLLIIGLTLAVILPVYAVIQTMLSIDQKPQVKGGVMNLRDWDFAADGAVRLEGEWEFYRNQLLTPEDFRSSAELPDSPERARLVHLPGAWNRYIAADGQPQSFGYATFRMVVQVAHDAETIYGIRTTNIRMANQTFINGQAAGSSGVPGKSAHEGEQSNVPYVGFVSTSGDRIEIIVQVANYSYDTGGIIYPLVFGDQYAIMSDRETALFGDYITIAGLLIFGCFFFVLYRLRTQERSLLYLALFCFTALVYTLTHGEKLLDAVIGGIDYGFMMKLQMISSVLVYYNLFRYVDISVPNIAGKIFARFTDALMVLMLGLVIFMPAFMVSRYLLLFVGSALPFICCMMYILVKGVQRRSHDAVFLLLSVLSILIIIGINLMNVLGLLENQVIVSYEMFVFVIIQVLIVSRRFARSFREVEQLSKRLLTLDGLKDEFMANTSHELRTPLHGIVNIAESLLEGVAGKPNPVQAEQLTMIAATGKKLSSLINDILDFSKLRNGELQLQRGAVDLPSVAQSVLDVIQYLAIRKDIRFTRHWPDDLPPLDTDEDRLRQILYNLLGNAVKFTRQGEIRISAEIGRDHVTVYVSDTGIGIEAGRFVDIFKAFDESGAAVHPGYSGTGLGLSIAKKLVELNGGSIGVQSEVGIGSTFRFSLPIAHTAPQKSRKEAAEPPALLEAASASETAVIPLEHLSGASNGKTILIVDDDAVNLQVLINLLTLESYSVIAVSSGEAALAELERSPQIDLVIADWMMPEMSGLELCGHIRTRYLLSELPVLLLTARSLAEDVQAAFSAGANDFLSKPVDGGVLRARVRTLLALQTSVQAAIRSEMAFLQAQIKPHFLFNALNTIIAVCPVDPAKATGLLLELSSYLRSSFNFNDLHQTVPLEKELGLVKSYIALEQARFGSRLRMEYEYEGDEDIQGLVPPLSIQPIVENAVRHGIMQRESGGTIRLIIRHRNDTVHVSVIDDGVGMKPEQVESLRAMGSEQTGDWTSSIGLRNIHKRLQQLYGSGLQFESVWGEGTKVSFEASGRDDD</sequence>
<evidence type="ECO:0000256" key="4">
    <source>
        <dbReference type="ARBA" id="ARBA00022679"/>
    </source>
</evidence>
<dbReference type="Gene3D" id="1.10.287.130">
    <property type="match status" value="1"/>
</dbReference>
<feature type="domain" description="Response regulatory" evidence="12">
    <location>
        <begin position="701"/>
        <end position="818"/>
    </location>
</feature>
<keyword evidence="8" id="KW-0902">Two-component regulatory system</keyword>
<dbReference type="RefSeq" id="WP_219872718.1">
    <property type="nucleotide sequence ID" value="NZ_JAHZIJ010000007.1"/>
</dbReference>
<feature type="transmembrane region" description="Helical" evidence="10">
    <location>
        <begin position="218"/>
        <end position="237"/>
    </location>
</feature>
<dbReference type="Pfam" id="PF07695">
    <property type="entry name" value="7TMR-DISM_7TM"/>
    <property type="match status" value="1"/>
</dbReference>
<dbReference type="CDD" id="cd00082">
    <property type="entry name" value="HisKA"/>
    <property type="match status" value="1"/>
</dbReference>